<gene>
    <name evidence="4" type="ORF">FCG67_17955</name>
</gene>
<evidence type="ECO:0000313" key="4">
    <source>
        <dbReference type="EMBL" id="TJZ75913.1"/>
    </source>
</evidence>
<dbReference type="InterPro" id="IPR009057">
    <property type="entry name" value="Homeodomain-like_sf"/>
</dbReference>
<dbReference type="RefSeq" id="WP_136911063.1">
    <property type="nucleotide sequence ID" value="NZ_SUMD01000009.1"/>
</dbReference>
<evidence type="ECO:0000256" key="1">
    <source>
        <dbReference type="ARBA" id="ARBA00023015"/>
    </source>
</evidence>
<dbReference type="EMBL" id="SUMD01000009">
    <property type="protein sequence ID" value="TJZ75913.1"/>
    <property type="molecule type" value="Genomic_DNA"/>
</dbReference>
<dbReference type="InterPro" id="IPR004111">
    <property type="entry name" value="Repressor_TetR_C"/>
</dbReference>
<protein>
    <submittedName>
        <fullName evidence="4">TetR family transcriptional regulator</fullName>
    </submittedName>
</protein>
<feature type="domain" description="Tetracycline repressor TetR C-terminal" evidence="3">
    <location>
        <begin position="84"/>
        <end position="163"/>
    </location>
</feature>
<dbReference type="SUPFAM" id="SSF46689">
    <property type="entry name" value="Homeodomain-like"/>
    <property type="match status" value="1"/>
</dbReference>
<evidence type="ECO:0000313" key="5">
    <source>
        <dbReference type="Proteomes" id="UP000305109"/>
    </source>
</evidence>
<comment type="caution">
    <text evidence="4">The sequence shown here is derived from an EMBL/GenBank/DDBJ whole genome shotgun (WGS) entry which is preliminary data.</text>
</comment>
<sequence>MVAESGDTARVGRRKAVSHSEILEVATQIADDEGLDAVSFRVLADRLGTSPMAVHRTSGGIDALRHDLVSTLVGEAVAGIEWPEEWRAVARTFADTLHDLLMRHPLVLEAHRQAALEAPGADDTAHRVVRAFREAGLGDEQATYAYATLHDFVTGHVAIRLSRGDFGTVPAERRAVSVYADHHDYDRRFAAGVGLILDGVAVAAGATARS</sequence>
<dbReference type="Gene3D" id="1.10.357.10">
    <property type="entry name" value="Tetracycline Repressor, domain 2"/>
    <property type="match status" value="1"/>
</dbReference>
<evidence type="ECO:0000256" key="2">
    <source>
        <dbReference type="ARBA" id="ARBA00023163"/>
    </source>
</evidence>
<organism evidence="4 5">
    <name type="scientific">Rhodococcus oryzae</name>
    <dbReference type="NCBI Taxonomy" id="2571143"/>
    <lineage>
        <taxon>Bacteria</taxon>
        <taxon>Bacillati</taxon>
        <taxon>Actinomycetota</taxon>
        <taxon>Actinomycetes</taxon>
        <taxon>Mycobacteriales</taxon>
        <taxon>Nocardiaceae</taxon>
        <taxon>Rhodococcus</taxon>
    </lineage>
</organism>
<keyword evidence="2" id="KW-0804">Transcription</keyword>
<accession>A0ABY2RG49</accession>
<dbReference type="Gene3D" id="1.10.10.60">
    <property type="entry name" value="Homeodomain-like"/>
    <property type="match status" value="1"/>
</dbReference>
<keyword evidence="1" id="KW-0805">Transcription regulation</keyword>
<dbReference type="Pfam" id="PF02909">
    <property type="entry name" value="TetR_C_1"/>
    <property type="match status" value="1"/>
</dbReference>
<dbReference type="Proteomes" id="UP000305109">
    <property type="component" value="Unassembled WGS sequence"/>
</dbReference>
<proteinExistence type="predicted"/>
<reference evidence="4 5" key="1">
    <citation type="submission" date="2019-04" db="EMBL/GenBank/DDBJ databases">
        <title>Rhodococcus oryzae sp. nov., a novel actinomycete isolated from rhizosphere soil of rice (Oryza sativa L.).</title>
        <authorList>
            <person name="Li C."/>
        </authorList>
    </citation>
    <scope>NUCLEOTIDE SEQUENCE [LARGE SCALE GENOMIC DNA]</scope>
    <source>
        <strain evidence="4 5">NEAU-CX67</strain>
    </source>
</reference>
<name>A0ABY2RG49_9NOCA</name>
<evidence type="ECO:0000259" key="3">
    <source>
        <dbReference type="Pfam" id="PF02909"/>
    </source>
</evidence>
<keyword evidence="5" id="KW-1185">Reference proteome</keyword>
<dbReference type="SUPFAM" id="SSF48498">
    <property type="entry name" value="Tetracyclin repressor-like, C-terminal domain"/>
    <property type="match status" value="1"/>
</dbReference>
<dbReference type="InterPro" id="IPR036271">
    <property type="entry name" value="Tet_transcr_reg_TetR-rel_C_sf"/>
</dbReference>